<evidence type="ECO:0000256" key="1">
    <source>
        <dbReference type="ARBA" id="ARBA00007072"/>
    </source>
</evidence>
<dbReference type="InterPro" id="IPR013783">
    <property type="entry name" value="Ig-like_fold"/>
</dbReference>
<dbReference type="InterPro" id="IPR004197">
    <property type="entry name" value="Cellulase_Ig-like"/>
</dbReference>
<comment type="caution">
    <text evidence="6">The sequence shown here is derived from an EMBL/GenBank/DDBJ whole genome shotgun (WGS) entry which is preliminary data.</text>
</comment>
<dbReference type="SUPFAM" id="SSF48208">
    <property type="entry name" value="Six-hairpin glycosidases"/>
    <property type="match status" value="1"/>
</dbReference>
<evidence type="ECO:0000256" key="2">
    <source>
        <dbReference type="ARBA" id="ARBA00023277"/>
    </source>
</evidence>
<keyword evidence="2" id="KW-0119">Carbohydrate metabolism</keyword>
<dbReference type="Gene3D" id="1.50.10.10">
    <property type="match status" value="1"/>
</dbReference>
<dbReference type="CDD" id="cd02850">
    <property type="entry name" value="E_set_Cellulase_N"/>
    <property type="match status" value="1"/>
</dbReference>
<keyword evidence="7" id="KW-1185">Reference proteome</keyword>
<evidence type="ECO:0000259" key="5">
    <source>
        <dbReference type="Pfam" id="PF02927"/>
    </source>
</evidence>
<feature type="domain" description="Cellulase Ig-like" evidence="5">
    <location>
        <begin position="2"/>
        <end position="80"/>
    </location>
</feature>
<reference evidence="7" key="1">
    <citation type="journal article" date="2019" name="Int. J. Syst. Evol. Microbiol.">
        <title>The Global Catalogue of Microorganisms (GCM) 10K type strain sequencing project: providing services to taxonomists for standard genome sequencing and annotation.</title>
        <authorList>
            <consortium name="The Broad Institute Genomics Platform"/>
            <consortium name="The Broad Institute Genome Sequencing Center for Infectious Disease"/>
            <person name="Wu L."/>
            <person name="Ma J."/>
        </authorList>
    </citation>
    <scope>NUCLEOTIDE SEQUENCE [LARGE SCALE GENOMIC DNA]</scope>
    <source>
        <strain evidence="7">CCM 9110</strain>
    </source>
</reference>
<keyword evidence="3" id="KW-0624">Polysaccharide degradation</keyword>
<dbReference type="Pfam" id="PF02927">
    <property type="entry name" value="CelD_N"/>
    <property type="match status" value="1"/>
</dbReference>
<dbReference type="RefSeq" id="WP_204119012.1">
    <property type="nucleotide sequence ID" value="NZ_BOLV01000010.1"/>
</dbReference>
<accession>A0ABW4BD87</accession>
<evidence type="ECO:0000259" key="4">
    <source>
        <dbReference type="Pfam" id="PF00759"/>
    </source>
</evidence>
<dbReference type="EMBL" id="JBHTOA010000011">
    <property type="protein sequence ID" value="MFD1397891.1"/>
    <property type="molecule type" value="Genomic_DNA"/>
</dbReference>
<sequence>MQILINQISYRSHGPKVAIVQSTQPLTNATFTLADTDGTVVLAGPITAVGTVAHWHTGTYGTIDFSAAEAEGKFQLTVKADQGTGHSARFTIDHGYMDLRLISAMTYWFKGQRADGEWAAHDQHAEFMGAREGTWNVAGGWFDATGDVGVHLSHQSHTAYYNPQQMAFSAYAFYQLTEQLAHGDEAFTIVKRRILAEASYGADSVMHRFVPTRAFIKSIDRPSAYAVMSDTRQMAYELHHSSDQFGEAATAAQETVTDLNYETSFRSGGGSAIATLAIAGRHYYPGAEYTSGDYIQTAKQAYRYLKAHNNELTNDGKTNLVDAYCALLATVELYKTTEEYGYLLEARDWATQIENAVVTQAGYPWLTVDQEMPFTHPADEGLPLFALALYAEVENEPQQAQAAQAAAKTLLESLIAMSDSVNNPFDYARIWAKDNPQDALRTQFFFPHHTAAAPWWQGENARLASLATAAFKLAATTEGEQKQQFIAFGQAQLDWIEGRNPFDSAMIEGFGRNHIQYHFGDRVDFLNAPGGIVNGITSGIDDEQDIAFVRGPEDGVDDNWRWAEQWLPHVSWMLLALGQKSTL</sequence>
<dbReference type="InterPro" id="IPR001701">
    <property type="entry name" value="Glyco_hydro_9"/>
</dbReference>
<dbReference type="InterPro" id="IPR012341">
    <property type="entry name" value="6hp_glycosidase-like_sf"/>
</dbReference>
<dbReference type="Proteomes" id="UP001597199">
    <property type="component" value="Unassembled WGS sequence"/>
</dbReference>
<dbReference type="Pfam" id="PF00759">
    <property type="entry name" value="Glyco_hydro_9"/>
    <property type="match status" value="1"/>
</dbReference>
<evidence type="ECO:0000313" key="6">
    <source>
        <dbReference type="EMBL" id="MFD1397891.1"/>
    </source>
</evidence>
<dbReference type="SUPFAM" id="SSF81296">
    <property type="entry name" value="E set domains"/>
    <property type="match status" value="1"/>
</dbReference>
<proteinExistence type="inferred from homology"/>
<dbReference type="InterPro" id="IPR008928">
    <property type="entry name" value="6-hairpin_glycosidase_sf"/>
</dbReference>
<dbReference type="InterPro" id="IPR014756">
    <property type="entry name" value="Ig_E-set"/>
</dbReference>
<evidence type="ECO:0000313" key="7">
    <source>
        <dbReference type="Proteomes" id="UP001597199"/>
    </source>
</evidence>
<comment type="similarity">
    <text evidence="1">Belongs to the glycosyl hydrolase 9 (cellulase E) family.</text>
</comment>
<name>A0ABW4BD87_9LACO</name>
<protein>
    <submittedName>
        <fullName evidence="6">Cellulase N-terminal Ig-like domain-containing protein</fullName>
    </submittedName>
</protein>
<gene>
    <name evidence="6" type="ORF">ACFQ41_01045</name>
</gene>
<dbReference type="Gene3D" id="2.60.40.10">
    <property type="entry name" value="Immunoglobulins"/>
    <property type="match status" value="1"/>
</dbReference>
<feature type="domain" description="Glycoside hydrolase family 9" evidence="4">
    <location>
        <begin position="119"/>
        <end position="516"/>
    </location>
</feature>
<evidence type="ECO:0000256" key="3">
    <source>
        <dbReference type="ARBA" id="ARBA00023326"/>
    </source>
</evidence>
<organism evidence="6 7">
    <name type="scientific">Lacticaseibacillus suilingensis</name>
    <dbReference type="NCBI Taxonomy" id="2799577"/>
    <lineage>
        <taxon>Bacteria</taxon>
        <taxon>Bacillati</taxon>
        <taxon>Bacillota</taxon>
        <taxon>Bacilli</taxon>
        <taxon>Lactobacillales</taxon>
        <taxon>Lactobacillaceae</taxon>
        <taxon>Lacticaseibacillus</taxon>
    </lineage>
</organism>